<proteinExistence type="predicted"/>
<sequence length="317" mass="35703">MFCWASASLQELANPQPKGDKESNWRAEGIEKRKMAGREVREYTNLTDPKDKKWGKGKEKIDDEDTTFQRMVAKMQEVAGERGGYLHGRGALDSDDLLYLKEQMEAEEDAERLLRRTEKRAFAAFKISFYVIERGRVLVVRNETFVMFSYASFSLDLLLNYENIYGENCLGTAEILFYVDANVVSSFSLSSLTNVHKAASLADSSPASVPLPLRVEPKPKSGIRQQYLLKKVVEIKPKRKRTSSPSDGNQSTPASNDSALKSLKSESHQEKEQPEADREEKEWPLSRSNKADGDTNTENPVKSLLGLAYASSEDDED</sequence>
<evidence type="ECO:0000313" key="3">
    <source>
        <dbReference type="Proteomes" id="UP000737018"/>
    </source>
</evidence>
<comment type="caution">
    <text evidence="2">The sequence shown here is derived from an EMBL/GenBank/DDBJ whole genome shotgun (WGS) entry which is preliminary data.</text>
</comment>
<keyword evidence="3" id="KW-1185">Reference proteome</keyword>
<dbReference type="PANTHER" id="PTHR37202">
    <property type="entry name" value="ANKYRIN REPEAT PROTEIN"/>
    <property type="match status" value="1"/>
</dbReference>
<organism evidence="2 3">
    <name type="scientific">Castanea mollissima</name>
    <name type="common">Chinese chestnut</name>
    <dbReference type="NCBI Taxonomy" id="60419"/>
    <lineage>
        <taxon>Eukaryota</taxon>
        <taxon>Viridiplantae</taxon>
        <taxon>Streptophyta</taxon>
        <taxon>Embryophyta</taxon>
        <taxon>Tracheophyta</taxon>
        <taxon>Spermatophyta</taxon>
        <taxon>Magnoliopsida</taxon>
        <taxon>eudicotyledons</taxon>
        <taxon>Gunneridae</taxon>
        <taxon>Pentapetalae</taxon>
        <taxon>rosids</taxon>
        <taxon>fabids</taxon>
        <taxon>Fagales</taxon>
        <taxon>Fagaceae</taxon>
        <taxon>Castanea</taxon>
    </lineage>
</organism>
<gene>
    <name evidence="2" type="ORF">CMV_019114</name>
</gene>
<evidence type="ECO:0000313" key="2">
    <source>
        <dbReference type="EMBL" id="KAF3955693.1"/>
    </source>
</evidence>
<reference evidence="2" key="1">
    <citation type="submission" date="2020-03" db="EMBL/GenBank/DDBJ databases">
        <title>Castanea mollissima Vanexum genome sequencing.</title>
        <authorList>
            <person name="Staton M."/>
        </authorList>
    </citation>
    <scope>NUCLEOTIDE SEQUENCE</scope>
    <source>
        <tissue evidence="2">Leaf</tissue>
    </source>
</reference>
<feature type="compositionally biased region" description="Polar residues" evidence="1">
    <location>
        <begin position="243"/>
        <end position="259"/>
    </location>
</feature>
<dbReference type="PANTHER" id="PTHR37202:SF1">
    <property type="entry name" value="ANKYRIN REPEAT PROTEIN"/>
    <property type="match status" value="1"/>
</dbReference>
<protein>
    <submittedName>
        <fullName evidence="2">Uncharacterized protein</fullName>
    </submittedName>
</protein>
<name>A0A8J4VBV5_9ROSI</name>
<dbReference type="AlphaFoldDB" id="A0A8J4VBV5"/>
<dbReference type="OrthoDB" id="1935246at2759"/>
<dbReference type="EMBL" id="JRKL02003300">
    <property type="protein sequence ID" value="KAF3955693.1"/>
    <property type="molecule type" value="Genomic_DNA"/>
</dbReference>
<accession>A0A8J4VBV5</accession>
<feature type="region of interest" description="Disordered" evidence="1">
    <location>
        <begin position="238"/>
        <end position="317"/>
    </location>
</feature>
<evidence type="ECO:0000256" key="1">
    <source>
        <dbReference type="SAM" id="MobiDB-lite"/>
    </source>
</evidence>
<feature type="compositionally biased region" description="Basic and acidic residues" evidence="1">
    <location>
        <begin position="263"/>
        <end position="293"/>
    </location>
</feature>
<dbReference type="Proteomes" id="UP000737018">
    <property type="component" value="Unassembled WGS sequence"/>
</dbReference>